<dbReference type="Pfam" id="PF00333">
    <property type="entry name" value="Ribosomal_S5"/>
    <property type="match status" value="1"/>
</dbReference>
<gene>
    <name evidence="12" type="primary">rpsE</name>
    <name evidence="12" type="ORF">UT28_C0001G0925</name>
</gene>
<dbReference type="GO" id="GO:0015935">
    <property type="term" value="C:small ribosomal subunit"/>
    <property type="evidence" value="ECO:0007669"/>
    <property type="project" value="InterPro"/>
</dbReference>
<keyword evidence="2" id="KW-0699">rRNA-binding</keyword>
<dbReference type="GO" id="GO:0003735">
    <property type="term" value="F:structural constituent of ribosome"/>
    <property type="evidence" value="ECO:0007669"/>
    <property type="project" value="UniProtKB-UniRule"/>
</dbReference>
<dbReference type="InterPro" id="IPR020568">
    <property type="entry name" value="Ribosomal_Su5_D2-typ_SF"/>
</dbReference>
<dbReference type="PROSITE" id="PS50881">
    <property type="entry name" value="S5_DSRBD"/>
    <property type="match status" value="1"/>
</dbReference>
<accession>A0A0G4B6Q4</accession>
<dbReference type="PANTHER" id="PTHR48277:SF1">
    <property type="entry name" value="MITOCHONDRIAL RIBOSOMAL PROTEIN S5"/>
    <property type="match status" value="1"/>
</dbReference>
<keyword evidence="3" id="KW-0694">RNA-binding</keyword>
<evidence type="ECO:0000313" key="12">
    <source>
        <dbReference type="EMBL" id="AKM82702.1"/>
    </source>
</evidence>
<evidence type="ECO:0000259" key="11">
    <source>
        <dbReference type="PROSITE" id="PS50881"/>
    </source>
</evidence>
<dbReference type="FunFam" id="3.30.230.10:FF:000002">
    <property type="entry name" value="30S ribosomal protein S5"/>
    <property type="match status" value="1"/>
</dbReference>
<proteinExistence type="inferred from homology"/>
<dbReference type="Proteomes" id="UP000035648">
    <property type="component" value="Chromosome"/>
</dbReference>
<reference evidence="12 13" key="1">
    <citation type="journal article" date="2015" name="Nature">
        <title>rRNA introns, odd ribosomes, and small enigmatic genomes across a large radiation of phyla.</title>
        <authorList>
            <person name="Brown C.T."/>
            <person name="Hug L.A."/>
            <person name="Thomas B.C."/>
            <person name="Sharon I."/>
            <person name="Castelle C.J."/>
            <person name="Singh A."/>
            <person name="Wilkins M.J."/>
            <person name="Williams K.H."/>
            <person name="Banfield J.F."/>
        </authorList>
    </citation>
    <scope>NUCLEOTIDE SEQUENCE [LARGE SCALE GENOMIC DNA]</scope>
</reference>
<protein>
    <recommendedName>
        <fullName evidence="6">Small ribosomal subunit protein uS5</fullName>
    </recommendedName>
    <alternativeName>
        <fullName evidence="7">30S ribosomal protein S5</fullName>
    </alternativeName>
</protein>
<evidence type="ECO:0000256" key="9">
    <source>
        <dbReference type="RuleBase" id="RU003823"/>
    </source>
</evidence>
<evidence type="ECO:0000313" key="13">
    <source>
        <dbReference type="Proteomes" id="UP000035648"/>
    </source>
</evidence>
<dbReference type="PANTHER" id="PTHR48277">
    <property type="entry name" value="MITOCHONDRIAL RIBOSOMAL PROTEIN S5"/>
    <property type="match status" value="1"/>
</dbReference>
<dbReference type="InterPro" id="IPR005712">
    <property type="entry name" value="Ribosomal_uS5_bac-type"/>
</dbReference>
<organism evidence="12 13">
    <name type="scientific">Berkelbacteria bacterium GW2011_GWE1_39_12</name>
    <dbReference type="NCBI Taxonomy" id="1618337"/>
    <lineage>
        <taxon>Bacteria</taxon>
        <taxon>Candidatus Berkelbacteria</taxon>
    </lineage>
</organism>
<dbReference type="GO" id="GO:0005737">
    <property type="term" value="C:cytoplasm"/>
    <property type="evidence" value="ECO:0007669"/>
    <property type="project" value="UniProtKB-ARBA"/>
</dbReference>
<sequence length="189" mass="20454">MNPSQDIKQPVQPAANPKRNEREFSVGRRGEGRERPKSEFEEHVLQVDRVSRTVKGGKRVRFRALVIIGNRNGKIAMGVGKAAEVQVAVQKAVTIAKKNILVIPIVNETIPYPIDIHSGAAHIILKPAKPGTSVIAGGTIRVICNLAGIRNLVAKILGTANKINNAQTTMLALSQMAKRHAEENPNGVK</sequence>
<dbReference type="NCBIfam" id="TIGR01021">
    <property type="entry name" value="rpsE_bact"/>
    <property type="match status" value="1"/>
</dbReference>
<evidence type="ECO:0000256" key="7">
    <source>
        <dbReference type="ARBA" id="ARBA00035519"/>
    </source>
</evidence>
<name>A0A0G4B6Q4_9BACT</name>
<dbReference type="InterPro" id="IPR014721">
    <property type="entry name" value="Ribsml_uS5_D2-typ_fold_subgr"/>
</dbReference>
<dbReference type="InterPro" id="IPR005324">
    <property type="entry name" value="Ribosomal_uS5_C"/>
</dbReference>
<evidence type="ECO:0000256" key="4">
    <source>
        <dbReference type="ARBA" id="ARBA00022980"/>
    </source>
</evidence>
<evidence type="ECO:0000256" key="2">
    <source>
        <dbReference type="ARBA" id="ARBA00022730"/>
    </source>
</evidence>
<keyword evidence="4 8" id="KW-0689">Ribosomal protein</keyword>
<keyword evidence="5 8" id="KW-0687">Ribonucleoprotein</keyword>
<dbReference type="SUPFAM" id="SSF54768">
    <property type="entry name" value="dsRNA-binding domain-like"/>
    <property type="match status" value="1"/>
</dbReference>
<dbReference type="Gene3D" id="3.30.230.10">
    <property type="match status" value="1"/>
</dbReference>
<dbReference type="KEGG" id="bbgw:UT28_C0001G0925"/>
<evidence type="ECO:0000256" key="6">
    <source>
        <dbReference type="ARBA" id="ARBA00035255"/>
    </source>
</evidence>
<dbReference type="STRING" id="1618337.UT28_C0001G0925"/>
<comment type="similarity">
    <text evidence="1 9">Belongs to the universal ribosomal protein uS5 family.</text>
</comment>
<evidence type="ECO:0000256" key="1">
    <source>
        <dbReference type="ARBA" id="ARBA00008945"/>
    </source>
</evidence>
<dbReference type="SUPFAM" id="SSF54211">
    <property type="entry name" value="Ribosomal protein S5 domain 2-like"/>
    <property type="match status" value="1"/>
</dbReference>
<dbReference type="AlphaFoldDB" id="A0A0G4B6Q4"/>
<dbReference type="Pfam" id="PF03719">
    <property type="entry name" value="Ribosomal_S5_C"/>
    <property type="match status" value="1"/>
</dbReference>
<evidence type="ECO:0000256" key="5">
    <source>
        <dbReference type="ARBA" id="ARBA00023274"/>
    </source>
</evidence>
<feature type="compositionally biased region" description="Basic and acidic residues" evidence="10">
    <location>
        <begin position="18"/>
        <end position="39"/>
    </location>
</feature>
<evidence type="ECO:0000256" key="8">
    <source>
        <dbReference type="PROSITE-ProRule" id="PRU00268"/>
    </source>
</evidence>
<dbReference type="InterPro" id="IPR013810">
    <property type="entry name" value="Ribosomal_uS5_N"/>
</dbReference>
<dbReference type="EMBL" id="CP011213">
    <property type="protein sequence ID" value="AKM82702.1"/>
    <property type="molecule type" value="Genomic_DNA"/>
</dbReference>
<evidence type="ECO:0000256" key="3">
    <source>
        <dbReference type="ARBA" id="ARBA00022884"/>
    </source>
</evidence>
<dbReference type="GO" id="GO:0019843">
    <property type="term" value="F:rRNA binding"/>
    <property type="evidence" value="ECO:0007669"/>
    <property type="project" value="UniProtKB-KW"/>
</dbReference>
<evidence type="ECO:0000256" key="10">
    <source>
        <dbReference type="SAM" id="MobiDB-lite"/>
    </source>
</evidence>
<dbReference type="Gene3D" id="3.30.160.20">
    <property type="match status" value="1"/>
</dbReference>
<dbReference type="GO" id="GO:0006412">
    <property type="term" value="P:translation"/>
    <property type="evidence" value="ECO:0007669"/>
    <property type="project" value="InterPro"/>
</dbReference>
<dbReference type="InterPro" id="IPR000851">
    <property type="entry name" value="Ribosomal_uS5"/>
</dbReference>
<feature type="domain" description="S5 DRBM" evidence="11">
    <location>
        <begin position="40"/>
        <end position="103"/>
    </location>
</feature>
<feature type="region of interest" description="Disordered" evidence="10">
    <location>
        <begin position="1"/>
        <end position="39"/>
    </location>
</feature>